<evidence type="ECO:0000256" key="1">
    <source>
        <dbReference type="SAM" id="Phobius"/>
    </source>
</evidence>
<accession>A0A0E9QI04</accession>
<evidence type="ECO:0000313" key="2">
    <source>
        <dbReference type="EMBL" id="JAH15970.1"/>
    </source>
</evidence>
<keyword evidence="1" id="KW-1133">Transmembrane helix</keyword>
<feature type="transmembrane region" description="Helical" evidence="1">
    <location>
        <begin position="12"/>
        <end position="31"/>
    </location>
</feature>
<reference evidence="2" key="2">
    <citation type="journal article" date="2015" name="Fish Shellfish Immunol.">
        <title>Early steps in the European eel (Anguilla anguilla)-Vibrio vulnificus interaction in the gills: Role of the RtxA13 toxin.</title>
        <authorList>
            <person name="Callol A."/>
            <person name="Pajuelo D."/>
            <person name="Ebbesson L."/>
            <person name="Teles M."/>
            <person name="MacKenzie S."/>
            <person name="Amaro C."/>
        </authorList>
    </citation>
    <scope>NUCLEOTIDE SEQUENCE</scope>
</reference>
<dbReference type="EMBL" id="GBXM01076958">
    <property type="protein sequence ID" value="JAH31619.1"/>
    <property type="molecule type" value="Transcribed_RNA"/>
</dbReference>
<dbReference type="EMBL" id="GBXM01092607">
    <property type="protein sequence ID" value="JAH15970.1"/>
    <property type="molecule type" value="Transcribed_RNA"/>
</dbReference>
<reference evidence="2" key="1">
    <citation type="submission" date="2014-11" db="EMBL/GenBank/DDBJ databases">
        <authorList>
            <person name="Amaro Gonzalez C."/>
        </authorList>
    </citation>
    <scope>NUCLEOTIDE SEQUENCE</scope>
</reference>
<keyword evidence="1" id="KW-0472">Membrane</keyword>
<organism evidence="2">
    <name type="scientific">Anguilla anguilla</name>
    <name type="common">European freshwater eel</name>
    <name type="synonym">Muraena anguilla</name>
    <dbReference type="NCBI Taxonomy" id="7936"/>
    <lineage>
        <taxon>Eukaryota</taxon>
        <taxon>Metazoa</taxon>
        <taxon>Chordata</taxon>
        <taxon>Craniata</taxon>
        <taxon>Vertebrata</taxon>
        <taxon>Euteleostomi</taxon>
        <taxon>Actinopterygii</taxon>
        <taxon>Neopterygii</taxon>
        <taxon>Teleostei</taxon>
        <taxon>Anguilliformes</taxon>
        <taxon>Anguillidae</taxon>
        <taxon>Anguilla</taxon>
    </lineage>
</organism>
<protein>
    <submittedName>
        <fullName evidence="2">Uncharacterized protein</fullName>
    </submittedName>
</protein>
<sequence length="34" mass="3871">MKTHVLLIDSSFHYIFVVYTILVQAIGLCCAHCM</sequence>
<dbReference type="AlphaFoldDB" id="A0A0E9QI04"/>
<proteinExistence type="predicted"/>
<name>A0A0E9QI04_ANGAN</name>
<keyword evidence="1" id="KW-0812">Transmembrane</keyword>